<name>A0A918QU17_9FLAO</name>
<dbReference type="PANTHER" id="PTHR30576">
    <property type="entry name" value="COLANIC BIOSYNTHESIS UDP-GLUCOSE LIPID CARRIER TRANSFERASE"/>
    <property type="match status" value="1"/>
</dbReference>
<feature type="transmembrane region" description="Helical" evidence="2">
    <location>
        <begin position="12"/>
        <end position="36"/>
    </location>
</feature>
<proteinExistence type="inferred from homology"/>
<sequence>MYRNYFKRIFDFLLALIGLIILLPIALIVYFTLVFVNKGNPFFFQERPGRNEKVFSIMKFKSMTDKKDENGKLLPDADRVTKFGTFIRKTSLDEIPQLINILKGDMSLIGPRPLRVHYLPYYTEKESIRHSIRPGVTGLAQISGRNLLSWDDKLAKDVEYVENLSFYNDLLIFFKTIRKVFDYDNTVFDPNMLDLEELRRGNFNKG</sequence>
<comment type="caution">
    <text evidence="4">The sequence shown here is derived from an EMBL/GenBank/DDBJ whole genome shotgun (WGS) entry which is preliminary data.</text>
</comment>
<dbReference type="PANTHER" id="PTHR30576:SF8">
    <property type="entry name" value="UNDECAPRENYL-PHOSPHATE GALACTOSE PHOSPHOTRANSFERASE"/>
    <property type="match status" value="1"/>
</dbReference>
<reference evidence="4" key="2">
    <citation type="submission" date="2020-09" db="EMBL/GenBank/DDBJ databases">
        <authorList>
            <person name="Sun Q."/>
            <person name="Kim S."/>
        </authorList>
    </citation>
    <scope>NUCLEOTIDE SEQUENCE</scope>
    <source>
        <strain evidence="4">KCTC 12710</strain>
    </source>
</reference>
<organism evidence="4 5">
    <name type="scientific">Algibacter mikhailovii</name>
    <dbReference type="NCBI Taxonomy" id="425498"/>
    <lineage>
        <taxon>Bacteria</taxon>
        <taxon>Pseudomonadati</taxon>
        <taxon>Bacteroidota</taxon>
        <taxon>Flavobacteriia</taxon>
        <taxon>Flavobacteriales</taxon>
        <taxon>Flavobacteriaceae</taxon>
        <taxon>Algibacter</taxon>
    </lineage>
</organism>
<keyword evidence="2" id="KW-0472">Membrane</keyword>
<evidence type="ECO:0000256" key="1">
    <source>
        <dbReference type="ARBA" id="ARBA00006464"/>
    </source>
</evidence>
<evidence type="ECO:0000259" key="3">
    <source>
        <dbReference type="Pfam" id="PF02397"/>
    </source>
</evidence>
<evidence type="ECO:0000313" key="4">
    <source>
        <dbReference type="EMBL" id="GGZ70471.1"/>
    </source>
</evidence>
<evidence type="ECO:0000256" key="2">
    <source>
        <dbReference type="SAM" id="Phobius"/>
    </source>
</evidence>
<keyword evidence="2" id="KW-1133">Transmembrane helix</keyword>
<dbReference type="Pfam" id="PF02397">
    <property type="entry name" value="Bac_transf"/>
    <property type="match status" value="1"/>
</dbReference>
<keyword evidence="2" id="KW-0812">Transmembrane</keyword>
<keyword evidence="4" id="KW-0808">Transferase</keyword>
<gene>
    <name evidence="4" type="ORF">GCM10007028_04510</name>
</gene>
<dbReference type="EMBL" id="BMWZ01000001">
    <property type="protein sequence ID" value="GGZ70471.1"/>
    <property type="molecule type" value="Genomic_DNA"/>
</dbReference>
<dbReference type="InterPro" id="IPR003362">
    <property type="entry name" value="Bact_transf"/>
</dbReference>
<comment type="similarity">
    <text evidence="1">Belongs to the bacterial sugar transferase family.</text>
</comment>
<dbReference type="AlphaFoldDB" id="A0A918QU17"/>
<dbReference type="GO" id="GO:0016780">
    <property type="term" value="F:phosphotransferase activity, for other substituted phosphate groups"/>
    <property type="evidence" value="ECO:0007669"/>
    <property type="project" value="TreeGrafter"/>
</dbReference>
<accession>A0A918QU17</accession>
<protein>
    <submittedName>
        <fullName evidence="4">Sugar transferase</fullName>
    </submittedName>
</protein>
<reference evidence="4" key="1">
    <citation type="journal article" date="2014" name="Int. J. Syst. Evol. Microbiol.">
        <title>Complete genome sequence of Corynebacterium casei LMG S-19264T (=DSM 44701T), isolated from a smear-ripened cheese.</title>
        <authorList>
            <consortium name="US DOE Joint Genome Institute (JGI-PGF)"/>
            <person name="Walter F."/>
            <person name="Albersmeier A."/>
            <person name="Kalinowski J."/>
            <person name="Ruckert C."/>
        </authorList>
    </citation>
    <scope>NUCLEOTIDE SEQUENCE</scope>
    <source>
        <strain evidence="4">KCTC 12710</strain>
    </source>
</reference>
<dbReference type="Proteomes" id="UP000636004">
    <property type="component" value="Unassembled WGS sequence"/>
</dbReference>
<evidence type="ECO:0000313" key="5">
    <source>
        <dbReference type="Proteomes" id="UP000636004"/>
    </source>
</evidence>
<dbReference type="RefSeq" id="WP_189359061.1">
    <property type="nucleotide sequence ID" value="NZ_BMWZ01000001.1"/>
</dbReference>
<keyword evidence="5" id="KW-1185">Reference proteome</keyword>
<feature type="domain" description="Bacterial sugar transferase" evidence="3">
    <location>
        <begin position="7"/>
        <end position="181"/>
    </location>
</feature>